<reference evidence="1 2" key="1">
    <citation type="submission" date="2018-02" db="EMBL/GenBank/DDBJ databases">
        <title>Subsurface microbial communities from deep shales in Ohio and West Virginia, USA.</title>
        <authorList>
            <person name="Wrighton K."/>
        </authorList>
    </citation>
    <scope>NUCLEOTIDE SEQUENCE [LARGE SCALE GENOMIC DNA]</scope>
    <source>
        <strain evidence="1 2">OWC-DMM</strain>
    </source>
</reference>
<accession>A0A2S6HCZ5</accession>
<evidence type="ECO:0000313" key="2">
    <source>
        <dbReference type="Proteomes" id="UP000240010"/>
    </source>
</evidence>
<comment type="caution">
    <text evidence="1">The sequence shown here is derived from an EMBL/GenBank/DDBJ whole genome shotgun (WGS) entry which is preliminary data.</text>
</comment>
<sequence length="82" mass="9084">MADPGLRNLGMAGQVEVTGICVFAVVKRLSVSLVAVENASLLWFNASVLRLNAPLVLFVLEIKGWFRRNLIGEQAINYAIYY</sequence>
<gene>
    <name evidence="1" type="ORF">B0F87_106121</name>
</gene>
<dbReference type="Proteomes" id="UP000240010">
    <property type="component" value="Unassembled WGS sequence"/>
</dbReference>
<name>A0A2S6HCZ5_9GAMM</name>
<protein>
    <submittedName>
        <fullName evidence="1">Uncharacterized protein</fullName>
    </submittedName>
</protein>
<organism evidence="1 2">
    <name type="scientific">Methylobacter tundripaludum</name>
    <dbReference type="NCBI Taxonomy" id="173365"/>
    <lineage>
        <taxon>Bacteria</taxon>
        <taxon>Pseudomonadati</taxon>
        <taxon>Pseudomonadota</taxon>
        <taxon>Gammaproteobacteria</taxon>
        <taxon>Methylococcales</taxon>
        <taxon>Methylococcaceae</taxon>
        <taxon>Methylobacter</taxon>
    </lineage>
</organism>
<dbReference type="EMBL" id="PTIZ01000006">
    <property type="protein sequence ID" value="PPK75273.1"/>
    <property type="molecule type" value="Genomic_DNA"/>
</dbReference>
<dbReference type="AlphaFoldDB" id="A0A2S6HCZ5"/>
<evidence type="ECO:0000313" key="1">
    <source>
        <dbReference type="EMBL" id="PPK75273.1"/>
    </source>
</evidence>
<proteinExistence type="predicted"/>